<dbReference type="EMBL" id="LWGR01000003">
    <property type="protein sequence ID" value="KZM75372.1"/>
    <property type="molecule type" value="Genomic_DNA"/>
</dbReference>
<evidence type="ECO:0000313" key="2">
    <source>
        <dbReference type="EMBL" id="KZM75372.1"/>
    </source>
</evidence>
<dbReference type="NCBIfam" id="NF041646">
    <property type="entry name" value="VC0807_fam"/>
    <property type="match status" value="1"/>
</dbReference>
<feature type="transmembrane region" description="Helical" evidence="1">
    <location>
        <begin position="42"/>
        <end position="63"/>
    </location>
</feature>
<keyword evidence="1" id="KW-1133">Transmembrane helix</keyword>
<gene>
    <name evidence="2" type="ORF">AWN90_18450</name>
</gene>
<name>A0A164PC39_9NOCA</name>
<keyword evidence="1" id="KW-0812">Transmembrane</keyword>
<protein>
    <recommendedName>
        <fullName evidence="4">DUF3159 domain-containing protein</fullName>
    </recommendedName>
</protein>
<sequence>MTTTQTSPAPPQQSGRRMLLELLTDLVLPTVLYYVLRSTGMGMYLSLLISAAIPAAIAVVRLIRNRRVDGVALYAVTVMVLGAVVSLIAGSPRFMLAREGWLTGITGLWFLVSVRFGRRPLAFLYSRPVLERRLTRRGVPGDWEQLWEQLPGFRRIWRVATVLWGLALLGDAVVRVLMAYSLPVDTVPALSTPMYTVTSVVLLIVTNTYYRFAGLFDGGSALYASFRGSGGLPAAAGVTGRR</sequence>
<keyword evidence="1" id="KW-0472">Membrane</keyword>
<accession>A0A164PC39</accession>
<feature type="transmembrane region" description="Helical" evidence="1">
    <location>
        <begin position="156"/>
        <end position="180"/>
    </location>
</feature>
<keyword evidence="3" id="KW-1185">Reference proteome</keyword>
<feature type="transmembrane region" description="Helical" evidence="1">
    <location>
        <begin position="70"/>
        <end position="89"/>
    </location>
</feature>
<evidence type="ECO:0000256" key="1">
    <source>
        <dbReference type="SAM" id="Phobius"/>
    </source>
</evidence>
<feature type="transmembrane region" description="Helical" evidence="1">
    <location>
        <begin position="101"/>
        <end position="117"/>
    </location>
</feature>
<evidence type="ECO:0000313" key="3">
    <source>
        <dbReference type="Proteomes" id="UP000076512"/>
    </source>
</evidence>
<dbReference type="Proteomes" id="UP000076512">
    <property type="component" value="Unassembled WGS sequence"/>
</dbReference>
<comment type="caution">
    <text evidence="2">The sequence shown here is derived from an EMBL/GenBank/DDBJ whole genome shotgun (WGS) entry which is preliminary data.</text>
</comment>
<evidence type="ECO:0008006" key="4">
    <source>
        <dbReference type="Google" id="ProtNLM"/>
    </source>
</evidence>
<dbReference type="RefSeq" id="WP_067582624.1">
    <property type="nucleotide sequence ID" value="NZ_JABMCZ010000001.1"/>
</dbReference>
<dbReference type="OrthoDB" id="3781030at2"/>
<feature type="transmembrane region" description="Helical" evidence="1">
    <location>
        <begin position="192"/>
        <end position="210"/>
    </location>
</feature>
<organism evidence="2 3">
    <name type="scientific">Nocardia terpenica</name>
    <dbReference type="NCBI Taxonomy" id="455432"/>
    <lineage>
        <taxon>Bacteria</taxon>
        <taxon>Bacillati</taxon>
        <taxon>Actinomycetota</taxon>
        <taxon>Actinomycetes</taxon>
        <taxon>Mycobacteriales</taxon>
        <taxon>Nocardiaceae</taxon>
        <taxon>Nocardia</taxon>
    </lineage>
</organism>
<dbReference type="STRING" id="455432.AWN90_18450"/>
<proteinExistence type="predicted"/>
<reference evidence="2 3" key="1">
    <citation type="submission" date="2016-04" db="EMBL/GenBank/DDBJ databases">
        <authorList>
            <person name="Evans L.H."/>
            <person name="Alamgir A."/>
            <person name="Owens N."/>
            <person name="Weber N.D."/>
            <person name="Virtaneva K."/>
            <person name="Barbian K."/>
            <person name="Babar A."/>
            <person name="Rosenke K."/>
        </authorList>
    </citation>
    <scope>NUCLEOTIDE SEQUENCE [LARGE SCALE GENOMIC DNA]</scope>
    <source>
        <strain evidence="2 3">IFM 0406</strain>
    </source>
</reference>
<dbReference type="AlphaFoldDB" id="A0A164PC39"/>